<dbReference type="PANTHER" id="PTHR43673:SF10">
    <property type="entry name" value="NADH DEHYDROGENASE_NAD(P)H NITROREDUCTASE XCC3605-RELATED"/>
    <property type="match status" value="1"/>
</dbReference>
<dbReference type="InterPro" id="IPR029479">
    <property type="entry name" value="Nitroreductase"/>
</dbReference>
<keyword evidence="5" id="KW-1185">Reference proteome</keyword>
<dbReference type="RefSeq" id="WP_249593302.1">
    <property type="nucleotide sequence ID" value="NZ_BAAAQL010000075.1"/>
</dbReference>
<dbReference type="SUPFAM" id="SSF55469">
    <property type="entry name" value="FMN-dependent nitroreductase-like"/>
    <property type="match status" value="1"/>
</dbReference>
<dbReference type="Pfam" id="PF00881">
    <property type="entry name" value="Nitroreductase"/>
    <property type="match status" value="1"/>
</dbReference>
<dbReference type="PANTHER" id="PTHR43673">
    <property type="entry name" value="NAD(P)H NITROREDUCTASE YDGI-RELATED"/>
    <property type="match status" value="1"/>
</dbReference>
<evidence type="ECO:0000256" key="2">
    <source>
        <dbReference type="ARBA" id="ARBA00023002"/>
    </source>
</evidence>
<feature type="domain" description="Nitroreductase" evidence="3">
    <location>
        <begin position="10"/>
        <end position="162"/>
    </location>
</feature>
<gene>
    <name evidence="4" type="ORF">M4V62_43490</name>
</gene>
<dbReference type="Proteomes" id="UP000829992">
    <property type="component" value="Plasmid p1"/>
</dbReference>
<accession>A0ABY4Q796</accession>
<keyword evidence="4" id="KW-0614">Plasmid</keyword>
<evidence type="ECO:0000313" key="5">
    <source>
        <dbReference type="Proteomes" id="UP000829992"/>
    </source>
</evidence>
<dbReference type="InterPro" id="IPR000415">
    <property type="entry name" value="Nitroreductase-like"/>
</dbReference>
<sequence>MDAAEVLTTTRTVRRRLDLNRPVDIDVVRDCVRVAQQAPNGGDREASAWIVITDPVLREKVGVVYRAAFTARHRDAGDGRLVRSARHLAENMGRVPVLVLPCVRVPGGRFPAGSQASLWGSVLPAAWSYMLAARAAGLAAAWTTVHLDAEDEVAAILGLPADVRQGALIPTAHPIGDGFRPARRRPLGDVLHLNQWTEAQP</sequence>
<geneLocation type="plasmid" evidence="4 5">
    <name>p1</name>
</geneLocation>
<evidence type="ECO:0000313" key="4">
    <source>
        <dbReference type="EMBL" id="UQT61996.1"/>
    </source>
</evidence>
<organism evidence="4 5">
    <name type="scientific">Streptomyces durmitorensis</name>
    <dbReference type="NCBI Taxonomy" id="319947"/>
    <lineage>
        <taxon>Bacteria</taxon>
        <taxon>Bacillati</taxon>
        <taxon>Actinomycetota</taxon>
        <taxon>Actinomycetes</taxon>
        <taxon>Kitasatosporales</taxon>
        <taxon>Streptomycetaceae</taxon>
        <taxon>Streptomyces</taxon>
    </lineage>
</organism>
<evidence type="ECO:0000259" key="3">
    <source>
        <dbReference type="Pfam" id="PF00881"/>
    </source>
</evidence>
<evidence type="ECO:0000256" key="1">
    <source>
        <dbReference type="ARBA" id="ARBA00007118"/>
    </source>
</evidence>
<dbReference type="Gene3D" id="3.40.109.10">
    <property type="entry name" value="NADH Oxidase"/>
    <property type="match status" value="1"/>
</dbReference>
<proteinExistence type="inferred from homology"/>
<reference evidence="4 5" key="1">
    <citation type="submission" date="2022-05" db="EMBL/GenBank/DDBJ databases">
        <authorList>
            <person name="Zhou X."/>
            <person name="Li K."/>
            <person name="Man Y."/>
        </authorList>
    </citation>
    <scope>NUCLEOTIDE SEQUENCE [LARGE SCALE GENOMIC DNA]</scope>
    <source>
        <strain evidence="4 5">MS405</strain>
        <plasmid evidence="4 5">p1</plasmid>
    </source>
</reference>
<keyword evidence="2" id="KW-0560">Oxidoreductase</keyword>
<protein>
    <submittedName>
        <fullName evidence="4">Nitroreductase family protein</fullName>
    </submittedName>
</protein>
<name>A0ABY4Q796_9ACTN</name>
<comment type="similarity">
    <text evidence="1">Belongs to the nitroreductase family.</text>
</comment>
<dbReference type="EMBL" id="CP097290">
    <property type="protein sequence ID" value="UQT61996.1"/>
    <property type="molecule type" value="Genomic_DNA"/>
</dbReference>